<dbReference type="OrthoDB" id="5870696at2"/>
<feature type="binding site" evidence="3">
    <location>
        <begin position="97"/>
        <end position="100"/>
    </location>
    <ligand>
        <name>substrate</name>
    </ligand>
</feature>
<evidence type="ECO:0000313" key="5">
    <source>
        <dbReference type="Proteomes" id="UP000321306"/>
    </source>
</evidence>
<evidence type="ECO:0000256" key="1">
    <source>
        <dbReference type="ARBA" id="ARBA00001713"/>
    </source>
</evidence>
<evidence type="ECO:0000256" key="3">
    <source>
        <dbReference type="HAMAP-Rule" id="MF_00170"/>
    </source>
</evidence>
<comment type="subunit">
    <text evidence="3">Homodimer.</text>
</comment>
<dbReference type="CDD" id="cd01398">
    <property type="entry name" value="RPI_A"/>
    <property type="match status" value="1"/>
</dbReference>
<feature type="active site" description="Proton acceptor" evidence="3">
    <location>
        <position position="106"/>
    </location>
</feature>
<reference evidence="4 5" key="1">
    <citation type="submission" date="2019-07" db="EMBL/GenBank/DDBJ databases">
        <title>Whole genome shotgun sequence of Deinococcus cellulosilyticus NBRC 106333.</title>
        <authorList>
            <person name="Hosoyama A."/>
            <person name="Uohara A."/>
            <person name="Ohji S."/>
            <person name="Ichikawa N."/>
        </authorList>
    </citation>
    <scope>NUCLEOTIDE SEQUENCE [LARGE SCALE GENOMIC DNA]</scope>
    <source>
        <strain evidence="4 5">NBRC 106333</strain>
    </source>
</reference>
<dbReference type="EMBL" id="BJXB01000006">
    <property type="protein sequence ID" value="GEM46165.1"/>
    <property type="molecule type" value="Genomic_DNA"/>
</dbReference>
<evidence type="ECO:0000256" key="2">
    <source>
        <dbReference type="ARBA" id="ARBA00023235"/>
    </source>
</evidence>
<comment type="catalytic activity">
    <reaction evidence="1 3">
        <text>aldehydo-D-ribose 5-phosphate = D-ribulose 5-phosphate</text>
        <dbReference type="Rhea" id="RHEA:14657"/>
        <dbReference type="ChEBI" id="CHEBI:58121"/>
        <dbReference type="ChEBI" id="CHEBI:58273"/>
        <dbReference type="EC" id="5.3.1.6"/>
    </reaction>
</comment>
<dbReference type="EC" id="5.3.1.6" evidence="3"/>
<evidence type="ECO:0000313" key="4">
    <source>
        <dbReference type="EMBL" id="GEM46165.1"/>
    </source>
</evidence>
<name>A0A511MZW6_DEIC1</name>
<proteinExistence type="inferred from homology"/>
<dbReference type="NCBIfam" id="TIGR00021">
    <property type="entry name" value="rpiA"/>
    <property type="match status" value="1"/>
</dbReference>
<organism evidence="4 5">
    <name type="scientific">Deinococcus cellulosilyticus (strain DSM 18568 / NBRC 106333 / KACC 11606 / 5516J-15)</name>
    <dbReference type="NCBI Taxonomy" id="1223518"/>
    <lineage>
        <taxon>Bacteria</taxon>
        <taxon>Thermotogati</taxon>
        <taxon>Deinococcota</taxon>
        <taxon>Deinococci</taxon>
        <taxon>Deinococcales</taxon>
        <taxon>Deinococcaceae</taxon>
        <taxon>Deinococcus</taxon>
    </lineage>
</organism>
<accession>A0A511MZW6</accession>
<dbReference type="Pfam" id="PF06026">
    <property type="entry name" value="Rib_5-P_isom_A"/>
    <property type="match status" value="1"/>
</dbReference>
<keyword evidence="5" id="KW-1185">Reference proteome</keyword>
<dbReference type="InterPro" id="IPR004788">
    <property type="entry name" value="Ribose5P_isomerase_type_A"/>
</dbReference>
<dbReference type="PANTHER" id="PTHR11934:SF0">
    <property type="entry name" value="RIBOSE-5-PHOSPHATE ISOMERASE"/>
    <property type="match status" value="1"/>
</dbReference>
<dbReference type="GO" id="GO:0004751">
    <property type="term" value="F:ribose-5-phosphate isomerase activity"/>
    <property type="evidence" value="ECO:0007669"/>
    <property type="project" value="UniProtKB-UniRule"/>
</dbReference>
<dbReference type="InterPro" id="IPR020672">
    <property type="entry name" value="Ribose5P_isomerase_typA_subgr"/>
</dbReference>
<dbReference type="NCBIfam" id="NF001924">
    <property type="entry name" value="PRK00702.1"/>
    <property type="match status" value="1"/>
</dbReference>
<dbReference type="AlphaFoldDB" id="A0A511MZW6"/>
<dbReference type="GO" id="GO:0009052">
    <property type="term" value="P:pentose-phosphate shunt, non-oxidative branch"/>
    <property type="evidence" value="ECO:0007669"/>
    <property type="project" value="UniProtKB-UniRule"/>
</dbReference>
<feature type="binding site" evidence="3">
    <location>
        <position position="124"/>
    </location>
    <ligand>
        <name>substrate</name>
    </ligand>
</feature>
<dbReference type="HAMAP" id="MF_00170">
    <property type="entry name" value="Rib_5P_isom_A"/>
    <property type="match status" value="1"/>
</dbReference>
<feature type="binding site" evidence="3">
    <location>
        <begin position="28"/>
        <end position="31"/>
    </location>
    <ligand>
        <name>substrate</name>
    </ligand>
</feature>
<comment type="function">
    <text evidence="3">Catalyzes the reversible conversion of ribose-5-phosphate to ribulose 5-phosphate.</text>
</comment>
<protein>
    <recommendedName>
        <fullName evidence="3">Ribose-5-phosphate isomerase A</fullName>
        <ecNumber evidence="3">5.3.1.6</ecNumber>
    </recommendedName>
    <alternativeName>
        <fullName evidence="3">Phosphoriboisomerase A</fullName>
        <shortName evidence="3">PRI</shortName>
    </alternativeName>
</protein>
<feature type="binding site" evidence="3">
    <location>
        <begin position="84"/>
        <end position="87"/>
    </location>
    <ligand>
        <name>substrate</name>
    </ligand>
</feature>
<sequence length="225" mass="24395">MSLEALKEQAAIKAVSYIQSGMRVGLGTGSTAKYAILELARKLRDGELTNIVAVATSIDSERLARENGITVLDLDPTPLDIAIDGADEISPTLDLIKGLGAALLREKIVEIQAKEFIVIADHTKLVSHLGQKAPVPVEVVQFGIQSTLQRLSKFGEPKLREKNGELLITDNGNFIADLWFNHPNPTALERDLKGTLGVVDTGFFLGMAARAIVAHEDRVEEFSRA</sequence>
<dbReference type="Gene3D" id="3.40.50.1360">
    <property type="match status" value="1"/>
</dbReference>
<dbReference type="PANTHER" id="PTHR11934">
    <property type="entry name" value="RIBOSE-5-PHOSPHATE ISOMERASE"/>
    <property type="match status" value="1"/>
</dbReference>
<dbReference type="RefSeq" id="WP_146883979.1">
    <property type="nucleotide sequence ID" value="NZ_BJXB01000006.1"/>
</dbReference>
<comment type="pathway">
    <text evidence="3">Carbohydrate degradation; pentose phosphate pathway; D-ribose 5-phosphate from D-ribulose 5-phosphate (non-oxidative stage): step 1/1.</text>
</comment>
<keyword evidence="2 3" id="KW-0413">Isomerase</keyword>
<dbReference type="GO" id="GO:0006014">
    <property type="term" value="P:D-ribose metabolic process"/>
    <property type="evidence" value="ECO:0007669"/>
    <property type="project" value="TreeGrafter"/>
</dbReference>
<dbReference type="Gene3D" id="3.30.70.260">
    <property type="match status" value="1"/>
</dbReference>
<dbReference type="FunFam" id="3.40.50.1360:FF:000001">
    <property type="entry name" value="Ribose-5-phosphate isomerase A"/>
    <property type="match status" value="1"/>
</dbReference>
<dbReference type="SUPFAM" id="SSF100950">
    <property type="entry name" value="NagB/RpiA/CoA transferase-like"/>
    <property type="match status" value="1"/>
</dbReference>
<dbReference type="GO" id="GO:0005737">
    <property type="term" value="C:cytoplasm"/>
    <property type="evidence" value="ECO:0007669"/>
    <property type="project" value="TreeGrafter"/>
</dbReference>
<comment type="similarity">
    <text evidence="3">Belongs to the ribose 5-phosphate isomerase family.</text>
</comment>
<dbReference type="Proteomes" id="UP000321306">
    <property type="component" value="Unassembled WGS sequence"/>
</dbReference>
<gene>
    <name evidence="3 4" type="primary">rpiA</name>
    <name evidence="4" type="ORF">DC3_18000</name>
</gene>
<comment type="caution">
    <text evidence="4">The sequence shown here is derived from an EMBL/GenBank/DDBJ whole genome shotgun (WGS) entry which is preliminary data.</text>
</comment>
<dbReference type="UniPathway" id="UPA00115">
    <property type="reaction ID" value="UER00412"/>
</dbReference>
<dbReference type="InterPro" id="IPR037171">
    <property type="entry name" value="NagB/RpiA_transferase-like"/>
</dbReference>
<dbReference type="SUPFAM" id="SSF75445">
    <property type="entry name" value="D-ribose-5-phosphate isomerase (RpiA), lid domain"/>
    <property type="match status" value="1"/>
</dbReference>